<dbReference type="InterPro" id="IPR014729">
    <property type="entry name" value="Rossmann-like_a/b/a_fold"/>
</dbReference>
<dbReference type="AlphaFoldDB" id="A0A3E0W4K8"/>
<dbReference type="Pfam" id="PF00582">
    <property type="entry name" value="Usp"/>
    <property type="match status" value="1"/>
</dbReference>
<accession>A0A3E0W4K8</accession>
<protein>
    <recommendedName>
        <fullName evidence="3">UspA domain-containing protein</fullName>
    </recommendedName>
</protein>
<feature type="domain" description="UspA" evidence="3">
    <location>
        <begin position="60"/>
        <end position="192"/>
    </location>
</feature>
<reference evidence="4 5" key="1">
    <citation type="submission" date="2017-04" db="EMBL/GenBank/DDBJ databases">
        <title>Comparative genome analysis of Subtercola boreus.</title>
        <authorList>
            <person name="Cho Y.-J."/>
            <person name="Cho A."/>
            <person name="Kim O.-S."/>
            <person name="Lee J.-I."/>
        </authorList>
    </citation>
    <scope>NUCLEOTIDE SEQUENCE [LARGE SCALE GENOMIC DNA]</scope>
    <source>
        <strain evidence="4 5">P27479</strain>
    </source>
</reference>
<evidence type="ECO:0000259" key="3">
    <source>
        <dbReference type="Pfam" id="PF00582"/>
    </source>
</evidence>
<evidence type="ECO:0000313" key="4">
    <source>
        <dbReference type="EMBL" id="RFA16921.1"/>
    </source>
</evidence>
<comment type="caution">
    <text evidence="4">The sequence shown here is derived from an EMBL/GenBank/DDBJ whole genome shotgun (WGS) entry which is preliminary data.</text>
</comment>
<dbReference type="InterPro" id="IPR006015">
    <property type="entry name" value="Universal_stress_UspA"/>
</dbReference>
<dbReference type="InterPro" id="IPR006016">
    <property type="entry name" value="UspA"/>
</dbReference>
<dbReference type="PANTHER" id="PTHR31964:SF113">
    <property type="entry name" value="USPA DOMAIN-CONTAINING PROTEIN"/>
    <property type="match status" value="1"/>
</dbReference>
<feature type="region of interest" description="Disordered" evidence="2">
    <location>
        <begin position="1"/>
        <end position="24"/>
    </location>
</feature>
<comment type="similarity">
    <text evidence="1">Belongs to the universal stress protein A family.</text>
</comment>
<sequence>MTFPTTPETNDRTVPPIGEETSDGRVSRFGVDGTGVATDEYNTALTFDEHDRLPLHPRTTRIVVGLDGSKASVAALKKAMTLATGSHSAVQGIVAWQNPNGYGGYNFTDWSPEADALRIMDDTTKEAFDGPAPDWFTPLVRQGNPAELLIKQSLGAEMLVVGSRGHGGFAGLLLGSVSTACAEHAHCPVLVMHDDDA</sequence>
<evidence type="ECO:0000256" key="2">
    <source>
        <dbReference type="SAM" id="MobiDB-lite"/>
    </source>
</evidence>
<organism evidence="4 5">
    <name type="scientific">Subtercola boreus</name>
    <dbReference type="NCBI Taxonomy" id="120213"/>
    <lineage>
        <taxon>Bacteria</taxon>
        <taxon>Bacillati</taxon>
        <taxon>Actinomycetota</taxon>
        <taxon>Actinomycetes</taxon>
        <taxon>Micrococcales</taxon>
        <taxon>Microbacteriaceae</taxon>
        <taxon>Subtercola</taxon>
    </lineage>
</organism>
<gene>
    <name evidence="4" type="ORF">B7R22_02035</name>
</gene>
<name>A0A3E0W4K8_9MICO</name>
<dbReference type="SUPFAM" id="SSF52402">
    <property type="entry name" value="Adenine nucleotide alpha hydrolases-like"/>
    <property type="match status" value="1"/>
</dbReference>
<dbReference type="PRINTS" id="PR01438">
    <property type="entry name" value="UNVRSLSTRESS"/>
</dbReference>
<dbReference type="PANTHER" id="PTHR31964">
    <property type="entry name" value="ADENINE NUCLEOTIDE ALPHA HYDROLASES-LIKE SUPERFAMILY PROTEIN"/>
    <property type="match status" value="1"/>
</dbReference>
<evidence type="ECO:0000313" key="5">
    <source>
        <dbReference type="Proteomes" id="UP000256541"/>
    </source>
</evidence>
<dbReference type="RefSeq" id="WP_116410163.1">
    <property type="nucleotide sequence ID" value="NZ_NBXB01000007.1"/>
</dbReference>
<dbReference type="Gene3D" id="3.40.50.620">
    <property type="entry name" value="HUPs"/>
    <property type="match status" value="1"/>
</dbReference>
<dbReference type="EMBL" id="NBXB01000007">
    <property type="protein sequence ID" value="RFA16921.1"/>
    <property type="molecule type" value="Genomic_DNA"/>
</dbReference>
<dbReference type="Proteomes" id="UP000256541">
    <property type="component" value="Unassembled WGS sequence"/>
</dbReference>
<evidence type="ECO:0000256" key="1">
    <source>
        <dbReference type="ARBA" id="ARBA00008791"/>
    </source>
</evidence>
<proteinExistence type="inferred from homology"/>
<dbReference type="OrthoDB" id="6174426at2"/>